<sequence length="256" mass="26134">MAAARAGARPGGRVPSYTVFRVAPAEAVTLLPLSTSEALDDLTAARVVFVGEHHLSLVDHQTTANGVVDEYIAGRLSEEGLYEAVEWDARWGWPFEAYLPLLRMAKRRHMPIVALGVNAELIHGVLVSAQLQRAAAAAAAAASSTAAETAVAAVPPAGGPTAVAAAAAAVAPPPPLASPRQAVAAAAAAAAASFPVRTVLVNPAPGDANDGGGALRLALAPPPGGAPPQPIADMLQGGAWWHWLRRSLPPLEDLRV</sequence>
<proteinExistence type="predicted"/>
<dbReference type="Proteomes" id="UP000798662">
    <property type="component" value="Chromosome 2"/>
</dbReference>
<dbReference type="EMBL" id="CM020619">
    <property type="protein sequence ID" value="KAK1865737.1"/>
    <property type="molecule type" value="Genomic_DNA"/>
</dbReference>
<name>A0ACC3C7G5_PYRYE</name>
<evidence type="ECO:0000313" key="2">
    <source>
        <dbReference type="Proteomes" id="UP000798662"/>
    </source>
</evidence>
<keyword evidence="2" id="KW-1185">Reference proteome</keyword>
<comment type="caution">
    <text evidence="1">The sequence shown here is derived from an EMBL/GenBank/DDBJ whole genome shotgun (WGS) entry which is preliminary data.</text>
</comment>
<accession>A0ACC3C7G5</accession>
<organism evidence="1 2">
    <name type="scientific">Pyropia yezoensis</name>
    <name type="common">Susabi-nori</name>
    <name type="synonym">Porphyra yezoensis</name>
    <dbReference type="NCBI Taxonomy" id="2788"/>
    <lineage>
        <taxon>Eukaryota</taxon>
        <taxon>Rhodophyta</taxon>
        <taxon>Bangiophyceae</taxon>
        <taxon>Bangiales</taxon>
        <taxon>Bangiaceae</taxon>
        <taxon>Pyropia</taxon>
    </lineage>
</organism>
<gene>
    <name evidence="1" type="ORF">I4F81_008262</name>
</gene>
<reference evidence="1" key="1">
    <citation type="submission" date="2019-11" db="EMBL/GenBank/DDBJ databases">
        <title>Nori genome reveals adaptations in red seaweeds to the harsh intertidal environment.</title>
        <authorList>
            <person name="Wang D."/>
            <person name="Mao Y."/>
        </authorList>
    </citation>
    <scope>NUCLEOTIDE SEQUENCE</scope>
    <source>
        <tissue evidence="1">Gametophyte</tissue>
    </source>
</reference>
<evidence type="ECO:0000313" key="1">
    <source>
        <dbReference type="EMBL" id="KAK1865737.1"/>
    </source>
</evidence>
<protein>
    <submittedName>
        <fullName evidence="1">Uncharacterized protein</fullName>
    </submittedName>
</protein>